<dbReference type="OrthoDB" id="4453902at2759"/>
<dbReference type="AlphaFoldDB" id="A0A9W9ELS1"/>
<name>A0A9W9ELS1_9EURO</name>
<protein>
    <submittedName>
        <fullName evidence="1">Uncharacterized protein</fullName>
    </submittedName>
</protein>
<organism evidence="1 2">
    <name type="scientific">Penicillium alfredii</name>
    <dbReference type="NCBI Taxonomy" id="1506179"/>
    <lineage>
        <taxon>Eukaryota</taxon>
        <taxon>Fungi</taxon>
        <taxon>Dikarya</taxon>
        <taxon>Ascomycota</taxon>
        <taxon>Pezizomycotina</taxon>
        <taxon>Eurotiomycetes</taxon>
        <taxon>Eurotiomycetidae</taxon>
        <taxon>Eurotiales</taxon>
        <taxon>Aspergillaceae</taxon>
        <taxon>Penicillium</taxon>
    </lineage>
</organism>
<evidence type="ECO:0000313" key="2">
    <source>
        <dbReference type="Proteomes" id="UP001141434"/>
    </source>
</evidence>
<reference evidence="1" key="1">
    <citation type="submission" date="2022-11" db="EMBL/GenBank/DDBJ databases">
        <authorList>
            <person name="Petersen C."/>
        </authorList>
    </citation>
    <scope>NUCLEOTIDE SEQUENCE</scope>
    <source>
        <strain evidence="1">IBT 34128</strain>
    </source>
</reference>
<sequence>MDTIQANPPAAEDPLGAAQKLFKERLERFHYRDEDRFRWSWGHLDYELDSLREGGPSIFCLSDIAGLQKLVPERKHGPATYEAWPLDWKEGMFTEEHHETSPLPHAICNIVACVDATVTDQHLTLHEMRAIMRMIVIRACSTRRRKYPIYTHGRIIEVVVEGKRISLQYSQLWSFEVEDTAPVEPFIRYIISQPVGRERRSVHADLPVDSRAGVHSG</sequence>
<dbReference type="GeneID" id="81398299"/>
<proteinExistence type="predicted"/>
<dbReference type="RefSeq" id="XP_056507423.1">
    <property type="nucleotide sequence ID" value="XM_056659130.1"/>
</dbReference>
<reference evidence="1" key="2">
    <citation type="journal article" date="2023" name="IMA Fungus">
        <title>Comparative genomic study of the Penicillium genus elucidates a diverse pangenome and 15 lateral gene transfer events.</title>
        <authorList>
            <person name="Petersen C."/>
            <person name="Sorensen T."/>
            <person name="Nielsen M.R."/>
            <person name="Sondergaard T.E."/>
            <person name="Sorensen J.L."/>
            <person name="Fitzpatrick D.A."/>
            <person name="Frisvad J.C."/>
            <person name="Nielsen K.L."/>
        </authorList>
    </citation>
    <scope>NUCLEOTIDE SEQUENCE</scope>
    <source>
        <strain evidence="1">IBT 34128</strain>
    </source>
</reference>
<dbReference type="EMBL" id="JAPMSZ010000011">
    <property type="protein sequence ID" value="KAJ5084026.1"/>
    <property type="molecule type" value="Genomic_DNA"/>
</dbReference>
<comment type="caution">
    <text evidence="1">The sequence shown here is derived from an EMBL/GenBank/DDBJ whole genome shotgun (WGS) entry which is preliminary data.</text>
</comment>
<accession>A0A9W9ELS1</accession>
<gene>
    <name evidence="1" type="ORF">NUU61_008605</name>
</gene>
<evidence type="ECO:0000313" key="1">
    <source>
        <dbReference type="EMBL" id="KAJ5084026.1"/>
    </source>
</evidence>
<dbReference type="Proteomes" id="UP001141434">
    <property type="component" value="Unassembled WGS sequence"/>
</dbReference>
<keyword evidence="2" id="KW-1185">Reference proteome</keyword>